<dbReference type="Proteomes" id="UP000177416">
    <property type="component" value="Unassembled WGS sequence"/>
</dbReference>
<accession>A0A1F5ZN12</accession>
<dbReference type="EMBL" id="MFJJ01000035">
    <property type="protein sequence ID" value="OGG13725.1"/>
    <property type="molecule type" value="Genomic_DNA"/>
</dbReference>
<evidence type="ECO:0000313" key="2">
    <source>
        <dbReference type="Proteomes" id="UP000177416"/>
    </source>
</evidence>
<comment type="caution">
    <text evidence="1">The sequence shown here is derived from an EMBL/GenBank/DDBJ whole genome shotgun (WGS) entry which is preliminary data.</text>
</comment>
<organism evidence="1 2">
    <name type="scientific">Candidatus Gottesmanbacteria bacterium RIFCSPHIGHO2_01_FULL_46_14</name>
    <dbReference type="NCBI Taxonomy" id="1798380"/>
    <lineage>
        <taxon>Bacteria</taxon>
        <taxon>Candidatus Gottesmaniibacteriota</taxon>
    </lineage>
</organism>
<gene>
    <name evidence="1" type="ORF">A2875_04060</name>
</gene>
<reference evidence="1 2" key="1">
    <citation type="journal article" date="2016" name="Nat. Commun.">
        <title>Thousands of microbial genomes shed light on interconnected biogeochemical processes in an aquifer system.</title>
        <authorList>
            <person name="Anantharaman K."/>
            <person name="Brown C.T."/>
            <person name="Hug L.A."/>
            <person name="Sharon I."/>
            <person name="Castelle C.J."/>
            <person name="Probst A.J."/>
            <person name="Thomas B.C."/>
            <person name="Singh A."/>
            <person name="Wilkins M.J."/>
            <person name="Karaoz U."/>
            <person name="Brodie E.L."/>
            <person name="Williams K.H."/>
            <person name="Hubbard S.S."/>
            <person name="Banfield J.F."/>
        </authorList>
    </citation>
    <scope>NUCLEOTIDE SEQUENCE [LARGE SCALE GENOMIC DNA]</scope>
</reference>
<sequence length="91" mass="10157">MNGKTLISDTAYLSFLDDLTLLSEAAVRVREKLLLLVPAKEGSYLHLVQETTRAIEESKIGKGTVFENAQEAIEDLHRLQKAYARKKTPAV</sequence>
<proteinExistence type="predicted"/>
<name>A0A1F5ZN12_9BACT</name>
<protein>
    <submittedName>
        <fullName evidence="1">Uncharacterized protein</fullName>
    </submittedName>
</protein>
<dbReference type="AlphaFoldDB" id="A0A1F5ZN12"/>
<evidence type="ECO:0000313" key="1">
    <source>
        <dbReference type="EMBL" id="OGG13725.1"/>
    </source>
</evidence>